<keyword evidence="3" id="KW-1185">Reference proteome</keyword>
<accession>A0AAW1TEA7</accession>
<name>A0AAW1TEA7_9CHLO</name>
<feature type="compositionally biased region" description="Basic and acidic residues" evidence="1">
    <location>
        <begin position="258"/>
        <end position="272"/>
    </location>
</feature>
<proteinExistence type="predicted"/>
<feature type="compositionally biased region" description="Polar residues" evidence="1">
    <location>
        <begin position="634"/>
        <end position="644"/>
    </location>
</feature>
<feature type="compositionally biased region" description="Low complexity" evidence="1">
    <location>
        <begin position="407"/>
        <end position="439"/>
    </location>
</feature>
<reference evidence="2 3" key="1">
    <citation type="journal article" date="2024" name="Nat. Commun.">
        <title>Phylogenomics reveals the evolutionary origins of lichenization in chlorophyte algae.</title>
        <authorList>
            <person name="Puginier C."/>
            <person name="Libourel C."/>
            <person name="Otte J."/>
            <person name="Skaloud P."/>
            <person name="Haon M."/>
            <person name="Grisel S."/>
            <person name="Petersen M."/>
            <person name="Berrin J.G."/>
            <person name="Delaux P.M."/>
            <person name="Dal Grande F."/>
            <person name="Keller J."/>
        </authorList>
    </citation>
    <scope>NUCLEOTIDE SEQUENCE [LARGE SCALE GENOMIC DNA]</scope>
    <source>
        <strain evidence="2 3">SAG 2523</strain>
    </source>
</reference>
<comment type="caution">
    <text evidence="2">The sequence shown here is derived from an EMBL/GenBank/DDBJ whole genome shotgun (WGS) entry which is preliminary data.</text>
</comment>
<dbReference type="AlphaFoldDB" id="A0AAW1TEA7"/>
<evidence type="ECO:0000313" key="2">
    <source>
        <dbReference type="EMBL" id="KAK9867294.1"/>
    </source>
</evidence>
<protein>
    <submittedName>
        <fullName evidence="2">Uncharacterized protein</fullName>
    </submittedName>
</protein>
<organism evidence="2 3">
    <name type="scientific">Apatococcus fuscideae</name>
    <dbReference type="NCBI Taxonomy" id="2026836"/>
    <lineage>
        <taxon>Eukaryota</taxon>
        <taxon>Viridiplantae</taxon>
        <taxon>Chlorophyta</taxon>
        <taxon>core chlorophytes</taxon>
        <taxon>Trebouxiophyceae</taxon>
        <taxon>Chlorellales</taxon>
        <taxon>Chlorellaceae</taxon>
        <taxon>Apatococcus</taxon>
    </lineage>
</organism>
<sequence>MCDVRVCHFVRAFGTRSVWVDSFISTNYVALTQQADRTNPEESDTRWSITEDGSYPYMAPPAPPRPTSPLAACLQGTSAFKASPRRPQTDGEAMSQGLGPGSYDPHVEAVRPKTCRTLPFNHQTDRPGSPTTASPLQAQPEEDPAGGHPGDTEVSGGPWERGCTESTQQHVRGVLPWGSPNAARRLEDGNAPIQLHIPPNFAAMLAASEGRHVGVTKGIVPELRIANGHDAAARASTPSSLSPKIKGVPFSKLQGWHGPHEQARSAEKRRGPAEGPWSGLTEPNVMVIPSGSRPVPEIALGQGFPRMFPGGSEVLELDDDVGTSRSSQLSALGTRNLTHPETSEGRAAEAGRPLHPAHGGGISADPDSTSRLSLVPSPDSDANVGRVVSNSHRPGGSAGSETSVQLSPSAGPESSAGSGDTSPVIPSRRPGSSSGPITSFEGLPGQYSNMAAIPEDRPVRGSAGLSADADMGCEASGPRHDVVGLPGTASGLEASLEVSPDSSPAMSHPGLEISSAAQTTTNIAASSGRRHTSDPDMRLDASPQPDTLATDDDLADPATSYEHAMGPGSDISGGSETDSELEISFRPGSSAGDPVDMLAAVSGMDSNAALIPERRLSQQPVPALSLPAFKQTLPRRSSGSSSQLPWREAPQTPRSPQGSICLTNDRARFREVMTM</sequence>
<dbReference type="Proteomes" id="UP001485043">
    <property type="component" value="Unassembled WGS sequence"/>
</dbReference>
<dbReference type="EMBL" id="JALJOV010000096">
    <property type="protein sequence ID" value="KAK9867294.1"/>
    <property type="molecule type" value="Genomic_DNA"/>
</dbReference>
<feature type="region of interest" description="Disordered" evidence="1">
    <location>
        <begin position="233"/>
        <end position="284"/>
    </location>
</feature>
<feature type="compositionally biased region" description="Polar residues" evidence="1">
    <location>
        <begin position="323"/>
        <end position="340"/>
    </location>
</feature>
<feature type="region of interest" description="Disordered" evidence="1">
    <location>
        <begin position="612"/>
        <end position="660"/>
    </location>
</feature>
<evidence type="ECO:0000256" key="1">
    <source>
        <dbReference type="SAM" id="MobiDB-lite"/>
    </source>
</evidence>
<feature type="compositionally biased region" description="Polar residues" evidence="1">
    <location>
        <begin position="515"/>
        <end position="525"/>
    </location>
</feature>
<gene>
    <name evidence="2" type="ORF">WJX84_005703</name>
</gene>
<feature type="region of interest" description="Disordered" evidence="1">
    <location>
        <begin position="315"/>
        <end position="596"/>
    </location>
</feature>
<feature type="region of interest" description="Disordered" evidence="1">
    <location>
        <begin position="79"/>
        <end position="169"/>
    </location>
</feature>
<evidence type="ECO:0000313" key="3">
    <source>
        <dbReference type="Proteomes" id="UP001485043"/>
    </source>
</evidence>